<accession>A0A6J3M1Q1</accession>
<reference evidence="3" key="3">
    <citation type="submission" date="2025-08" db="UniProtKB">
        <authorList>
            <consortium name="RefSeq"/>
        </authorList>
    </citation>
    <scope>IDENTIFICATION</scope>
    <source>
        <strain evidence="3">CBS 342.82</strain>
    </source>
</reference>
<feature type="region of interest" description="Disordered" evidence="1">
    <location>
        <begin position="725"/>
        <end position="782"/>
    </location>
</feature>
<dbReference type="AlphaFoldDB" id="A0A6J3M1Q1"/>
<feature type="compositionally biased region" description="Basic and acidic residues" evidence="1">
    <location>
        <begin position="623"/>
        <end position="638"/>
    </location>
</feature>
<organism evidence="3">
    <name type="scientific">Dissoconium aciculare CBS 342.82</name>
    <dbReference type="NCBI Taxonomy" id="1314786"/>
    <lineage>
        <taxon>Eukaryota</taxon>
        <taxon>Fungi</taxon>
        <taxon>Dikarya</taxon>
        <taxon>Ascomycota</taxon>
        <taxon>Pezizomycotina</taxon>
        <taxon>Dothideomycetes</taxon>
        <taxon>Dothideomycetidae</taxon>
        <taxon>Mycosphaerellales</taxon>
        <taxon>Dissoconiaceae</taxon>
        <taxon>Dissoconium</taxon>
    </lineage>
</organism>
<feature type="compositionally biased region" description="Low complexity" evidence="1">
    <location>
        <begin position="823"/>
        <end position="843"/>
    </location>
</feature>
<dbReference type="OrthoDB" id="5407653at2759"/>
<feature type="compositionally biased region" description="Acidic residues" evidence="1">
    <location>
        <begin position="258"/>
        <end position="267"/>
    </location>
</feature>
<feature type="compositionally biased region" description="Basic and acidic residues" evidence="1">
    <location>
        <begin position="248"/>
        <end position="257"/>
    </location>
</feature>
<evidence type="ECO:0000313" key="3">
    <source>
        <dbReference type="RefSeq" id="XP_033457888.1"/>
    </source>
</evidence>
<protein>
    <submittedName>
        <fullName evidence="3">Uncharacterized protein</fullName>
    </submittedName>
</protein>
<feature type="compositionally biased region" description="Polar residues" evidence="1">
    <location>
        <begin position="584"/>
        <end position="622"/>
    </location>
</feature>
<feature type="region of interest" description="Disordered" evidence="1">
    <location>
        <begin position="503"/>
        <end position="675"/>
    </location>
</feature>
<reference evidence="3" key="2">
    <citation type="submission" date="2020-04" db="EMBL/GenBank/DDBJ databases">
        <authorList>
            <consortium name="NCBI Genome Project"/>
        </authorList>
    </citation>
    <scope>NUCLEOTIDE SEQUENCE</scope>
    <source>
        <strain evidence="3">CBS 342.82</strain>
    </source>
</reference>
<gene>
    <name evidence="3" type="ORF">K489DRAFT_44741</name>
</gene>
<feature type="region of interest" description="Disordered" evidence="1">
    <location>
        <begin position="820"/>
        <end position="851"/>
    </location>
</feature>
<feature type="region of interest" description="Disordered" evidence="1">
    <location>
        <begin position="13"/>
        <end position="50"/>
    </location>
</feature>
<feature type="compositionally biased region" description="Polar residues" evidence="1">
    <location>
        <begin position="28"/>
        <end position="40"/>
    </location>
</feature>
<proteinExistence type="predicted"/>
<feature type="compositionally biased region" description="Basic and acidic residues" evidence="1">
    <location>
        <begin position="740"/>
        <end position="757"/>
    </location>
</feature>
<evidence type="ECO:0000313" key="2">
    <source>
        <dbReference type="Proteomes" id="UP000504637"/>
    </source>
</evidence>
<dbReference type="GeneID" id="54366418"/>
<keyword evidence="2" id="KW-1185">Reference proteome</keyword>
<reference evidence="3" key="1">
    <citation type="submission" date="2020-01" db="EMBL/GenBank/DDBJ databases">
        <authorList>
            <consortium name="DOE Joint Genome Institute"/>
            <person name="Haridas S."/>
            <person name="Albert R."/>
            <person name="Binder M."/>
            <person name="Bloem J."/>
            <person name="Labutti K."/>
            <person name="Salamov A."/>
            <person name="Andreopoulos B."/>
            <person name="Baker S.E."/>
            <person name="Barry K."/>
            <person name="Bills G."/>
            <person name="Bluhm B.H."/>
            <person name="Cannon C."/>
            <person name="Castanera R."/>
            <person name="Culley D.E."/>
            <person name="Daum C."/>
            <person name="Ezra D."/>
            <person name="Gonzalez J.B."/>
            <person name="Henrissat B."/>
            <person name="Kuo A."/>
            <person name="Liang C."/>
            <person name="Lipzen A."/>
            <person name="Lutzoni F."/>
            <person name="Magnuson J."/>
            <person name="Mondo S."/>
            <person name="Nolan M."/>
            <person name="Ohm R."/>
            <person name="Pangilinan J."/>
            <person name="Park H.-J."/>
            <person name="Ramirez L."/>
            <person name="Alfaro M."/>
            <person name="Sun H."/>
            <person name="Tritt A."/>
            <person name="Yoshinaga Y."/>
            <person name="Zwiers L.-H."/>
            <person name="Turgeon B.G."/>
            <person name="Goodwin S.B."/>
            <person name="Spatafora J.W."/>
            <person name="Crous P.W."/>
            <person name="Grigoriev I.V."/>
        </authorList>
    </citation>
    <scope>NUCLEOTIDE SEQUENCE</scope>
    <source>
        <strain evidence="3">CBS 342.82</strain>
    </source>
</reference>
<feature type="compositionally biased region" description="Low complexity" evidence="1">
    <location>
        <begin position="650"/>
        <end position="675"/>
    </location>
</feature>
<name>A0A6J3M1Q1_9PEZI</name>
<evidence type="ECO:0000256" key="1">
    <source>
        <dbReference type="SAM" id="MobiDB-lite"/>
    </source>
</evidence>
<feature type="compositionally biased region" description="Polar residues" evidence="1">
    <location>
        <begin position="728"/>
        <end position="738"/>
    </location>
</feature>
<feature type="region of interest" description="Disordered" evidence="1">
    <location>
        <begin position="205"/>
        <end position="307"/>
    </location>
</feature>
<dbReference type="Proteomes" id="UP000504637">
    <property type="component" value="Unplaced"/>
</dbReference>
<dbReference type="RefSeq" id="XP_033457888.1">
    <property type="nucleotide sequence ID" value="XM_033608618.1"/>
</dbReference>
<sequence>MFSLGAFSGASFIAADPEEPRTPPASPTPVSFPQYDQHTTSPRPWSSNNPPPDLNYLFSHTTRHVDIKSSHLDVLNVNLSSEPCSAGDLIPRGVNDTDFYPHWQVPSVPDEESLKVGPNGRPLRPVLTIEERLRKDFIERLSELETENDTAFRVLNKRNLPGVRPPRIATMRKFWAQLENLSHYWDVSLDDYFQVMEAEPDVETQEMNIDPPRDHSGEQPSPTVKSPKRPRVDDGTKAILSGVASETQDSKCDRDDNGDTIMTDDDPSVTSDPDNAASNSTPDSAQPGAMREKRQYKGRRLGTGRDMPDRFRSDAILAFVEGCVWPFNSTVIPPRRAPAVRFGNLNIPIKQIASVYRLPNDVARRRAGWIQGPLIGLQSRLEVEFSVENRQDDDEADALNHDVLPSRTHPAITARMRKEKASSSAVSTNSEKMDVDIVDSAASLGAGAVDAFQKPALPSSLSSFKARAAKKKPPPVVEPVARGRLDILREIGLLLEIAQERYREGKTESRPGAGQWWTEKPRWGGGKGGPVGDADKPGDKSPSIPSGGADSPSGIDPNATAARPTVAVPQRPSPIPSAAIRQVSAASATTLDFSSLRNKNGTSSTTIVNGLGRPSSSSNKDPSPTHEAAKPTKDDARKPSSASGAPIHPSLPTTSSLPPPSLMKSPNSSSIDPILAAAATPSASFANEMFARHQRRERKSPAAMWETLRCPTATWDAKTEYRAIGKGNISTNPPSSDATAPKDSEEKASMSKNREDMSNSGQVEGPNAAKEEYKPPKTASQAANRDGWDEVFIVSSLNHHISILRLSVHDAYLECLLTGKMPSSSSSSSSSTDPSTAGLSSSEKFSEEAGEAEEKRHWSIPRIRRSKWYDLLNAEDRCEAFRVLWGIMAYLCRDETI</sequence>